<dbReference type="Pfam" id="PF00644">
    <property type="entry name" value="PARP"/>
    <property type="match status" value="1"/>
</dbReference>
<dbReference type="Proteomes" id="UP001217089">
    <property type="component" value="Unassembled WGS sequence"/>
</dbReference>
<evidence type="ECO:0000313" key="9">
    <source>
        <dbReference type="EMBL" id="KAJ8297708.1"/>
    </source>
</evidence>
<comment type="caution">
    <text evidence="9">The sequence shown here is derived from an EMBL/GenBank/DDBJ whole genome shotgun (WGS) entry which is preliminary data.</text>
</comment>
<keyword evidence="10" id="KW-1185">Reference proteome</keyword>
<dbReference type="EMBL" id="JARBDR010000923">
    <property type="protein sequence ID" value="KAJ8297708.1"/>
    <property type="molecule type" value="Genomic_DNA"/>
</dbReference>
<keyword evidence="5" id="KW-0539">Nucleus</keyword>
<dbReference type="InterPro" id="IPR052056">
    <property type="entry name" value="Mono-ARTD/PARP"/>
</dbReference>
<evidence type="ECO:0000256" key="6">
    <source>
        <dbReference type="RuleBase" id="RU362114"/>
    </source>
</evidence>
<keyword evidence="3 6" id="KW-0808">Transferase</keyword>
<dbReference type="SUPFAM" id="SSF52949">
    <property type="entry name" value="Macro domain-like"/>
    <property type="match status" value="2"/>
</dbReference>
<sequence length="610" mass="67723">MYLQADVIVICVSPDLDLTKGHTTSAVSRAAGSSLQKECNDKYANGIEEGEVAITRGGKLKCNRVYIITLSQWTSGGGDAIGEAVENVLNEANNAGAKSLTMPPIGSGYLNYNLDVVAYQMFKGVTDFVNKNSSTSIRHVTFVVFTTDDCRPVYEMFYILYVYGLFYYSAQNIKKSVMIGGISVSVIRGKIQEEKKGCVTSALSRAAGKSLQQECNSQYPDGIQQGEVATTRGGKLKCNRVYHVTLPQWTPGGEGNSSTTVTSITMVVLTVEELTPVFEVVQTCTTKMKKGIFDYVKCLALVTEARLISGKIQIQHQKVMYHQNEAQNPYYKDLYKKPLHPPGYWSHYDSSKSLKDWNISRALVKTVSVDQSTYDAVEKLVMDTWKQQFVGHGQDAAGLDQLGVENPHLFEKYANHRADMFRKAGNIGTFKSLESHSNVQEGPVLTTSKCDSILTQDMYPEINEHYLFHGTCVDKVEAILSQGLDFRLAGSAALGSGVYSAESSTKADQYADPVNNRDKVSDKKMLLLRVCLGEICILTQSKVLKRPPCKVCSQDNCTEMDHSKNGIYNSIVTDKIWNFREFVVYDQGMCYPEYVITYDFLSSLRSVITS</sequence>
<evidence type="ECO:0000259" key="8">
    <source>
        <dbReference type="PROSITE" id="PS51154"/>
    </source>
</evidence>
<dbReference type="PROSITE" id="PS51059">
    <property type="entry name" value="PARP_CATALYTIC"/>
    <property type="match status" value="1"/>
</dbReference>
<dbReference type="InterPro" id="IPR002589">
    <property type="entry name" value="Macro_dom"/>
</dbReference>
<evidence type="ECO:0000256" key="2">
    <source>
        <dbReference type="ARBA" id="ARBA00022676"/>
    </source>
</evidence>
<dbReference type="InterPro" id="IPR043472">
    <property type="entry name" value="Macro_dom-like"/>
</dbReference>
<accession>A0ABQ9DWS5</accession>
<evidence type="ECO:0000256" key="3">
    <source>
        <dbReference type="ARBA" id="ARBA00022679"/>
    </source>
</evidence>
<comment type="subcellular location">
    <subcellularLocation>
        <location evidence="1">Nucleus</location>
    </subcellularLocation>
</comment>
<dbReference type="PROSITE" id="PS51154">
    <property type="entry name" value="MACRO"/>
    <property type="match status" value="1"/>
</dbReference>
<organism evidence="9 10">
    <name type="scientific">Tegillarca granosa</name>
    <name type="common">Malaysian cockle</name>
    <name type="synonym">Anadara granosa</name>
    <dbReference type="NCBI Taxonomy" id="220873"/>
    <lineage>
        <taxon>Eukaryota</taxon>
        <taxon>Metazoa</taxon>
        <taxon>Spiralia</taxon>
        <taxon>Lophotrochozoa</taxon>
        <taxon>Mollusca</taxon>
        <taxon>Bivalvia</taxon>
        <taxon>Autobranchia</taxon>
        <taxon>Pteriomorphia</taxon>
        <taxon>Arcoida</taxon>
        <taxon>Arcoidea</taxon>
        <taxon>Arcidae</taxon>
        <taxon>Tegillarca</taxon>
    </lineage>
</organism>
<name>A0ABQ9DWS5_TEGGR</name>
<evidence type="ECO:0000259" key="7">
    <source>
        <dbReference type="PROSITE" id="PS51059"/>
    </source>
</evidence>
<feature type="domain" description="Macro" evidence="8">
    <location>
        <begin position="1"/>
        <end position="161"/>
    </location>
</feature>
<dbReference type="Gene3D" id="3.90.228.10">
    <property type="match status" value="1"/>
</dbReference>
<dbReference type="EC" id="2.4.2.-" evidence="6"/>
<gene>
    <name evidence="9" type="ORF">KUTeg_024239</name>
</gene>
<keyword evidence="2 6" id="KW-0328">Glycosyltransferase</keyword>
<dbReference type="Gene3D" id="3.40.220.10">
    <property type="entry name" value="Leucine Aminopeptidase, subunit E, domain 1"/>
    <property type="match status" value="2"/>
</dbReference>
<proteinExistence type="predicted"/>
<protein>
    <recommendedName>
        <fullName evidence="6">Poly [ADP-ribose] polymerase</fullName>
        <shortName evidence="6">PARP</shortName>
        <ecNumber evidence="6">2.4.2.-</ecNumber>
    </recommendedName>
</protein>
<evidence type="ECO:0000256" key="5">
    <source>
        <dbReference type="ARBA" id="ARBA00023242"/>
    </source>
</evidence>
<feature type="domain" description="PARP catalytic" evidence="7">
    <location>
        <begin position="351"/>
        <end position="607"/>
    </location>
</feature>
<dbReference type="Pfam" id="PF01661">
    <property type="entry name" value="Macro"/>
    <property type="match status" value="2"/>
</dbReference>
<dbReference type="InterPro" id="IPR012317">
    <property type="entry name" value="Poly(ADP-ribose)pol_cat_dom"/>
</dbReference>
<evidence type="ECO:0000313" key="10">
    <source>
        <dbReference type="Proteomes" id="UP001217089"/>
    </source>
</evidence>
<dbReference type="PANTHER" id="PTHR14453">
    <property type="entry name" value="PARP/ZINC FINGER CCCH TYPE DOMAIN CONTAINING PROTEIN"/>
    <property type="match status" value="1"/>
</dbReference>
<keyword evidence="4 6" id="KW-0520">NAD</keyword>
<dbReference type="SUPFAM" id="SSF56399">
    <property type="entry name" value="ADP-ribosylation"/>
    <property type="match status" value="1"/>
</dbReference>
<evidence type="ECO:0000256" key="1">
    <source>
        <dbReference type="ARBA" id="ARBA00004123"/>
    </source>
</evidence>
<reference evidence="9 10" key="1">
    <citation type="submission" date="2022-12" db="EMBL/GenBank/DDBJ databases">
        <title>Chromosome-level genome of Tegillarca granosa.</title>
        <authorList>
            <person name="Kim J."/>
        </authorList>
    </citation>
    <scope>NUCLEOTIDE SEQUENCE [LARGE SCALE GENOMIC DNA]</scope>
    <source>
        <strain evidence="9">Teg-2019</strain>
        <tissue evidence="9">Adductor muscle</tissue>
    </source>
</reference>
<dbReference type="PANTHER" id="PTHR14453:SF67">
    <property type="entry name" value="POLY [ADP-RIBOSE] POLYMERASE"/>
    <property type="match status" value="1"/>
</dbReference>
<evidence type="ECO:0000256" key="4">
    <source>
        <dbReference type="ARBA" id="ARBA00023027"/>
    </source>
</evidence>